<accession>A0A2T5I6X5</accession>
<reference evidence="1 2" key="1">
    <citation type="submission" date="2018-04" db="EMBL/GenBank/DDBJ databases">
        <title>Active sludge and wastewater microbial communities from Klosterneuburg, Austria.</title>
        <authorList>
            <person name="Wagner M."/>
        </authorList>
    </citation>
    <scope>NUCLEOTIDE SEQUENCE [LARGE SCALE GENOMIC DNA]</scope>
    <source>
        <strain evidence="1 2">Nl12</strain>
    </source>
</reference>
<organism evidence="1 2">
    <name type="scientific">Nitrosospira multiformis</name>
    <dbReference type="NCBI Taxonomy" id="1231"/>
    <lineage>
        <taxon>Bacteria</taxon>
        <taxon>Pseudomonadati</taxon>
        <taxon>Pseudomonadota</taxon>
        <taxon>Betaproteobacteria</taxon>
        <taxon>Nitrosomonadales</taxon>
        <taxon>Nitrosomonadaceae</taxon>
        <taxon>Nitrosospira</taxon>
    </lineage>
</organism>
<dbReference type="Proteomes" id="UP000244152">
    <property type="component" value="Unassembled WGS sequence"/>
</dbReference>
<sequence>MKLNRINELPSRQYTPKAAVDAAASPQPPLNKVLSAAGVVPDMLTVFSKSIGRGSNAANMDVSTILTRDQIQKSSQIFLDQLMGKELGIWTRQIRTNQLVPTAAMLMEGAYQRSLKWMRRGTSSR</sequence>
<protein>
    <submittedName>
        <fullName evidence="1">Uncharacterized protein</fullName>
    </submittedName>
</protein>
<proteinExistence type="predicted"/>
<name>A0A2T5I6X5_9PROT</name>
<dbReference type="AlphaFoldDB" id="A0A2T5I6X5"/>
<gene>
    <name evidence="1" type="ORF">C8R21_12519</name>
</gene>
<dbReference type="EMBL" id="QAOK01000025">
    <property type="protein sequence ID" value="PTQ79584.1"/>
    <property type="molecule type" value="Genomic_DNA"/>
</dbReference>
<evidence type="ECO:0000313" key="1">
    <source>
        <dbReference type="EMBL" id="PTQ79584.1"/>
    </source>
</evidence>
<evidence type="ECO:0000313" key="2">
    <source>
        <dbReference type="Proteomes" id="UP000244152"/>
    </source>
</evidence>
<comment type="caution">
    <text evidence="1">The sequence shown here is derived from an EMBL/GenBank/DDBJ whole genome shotgun (WGS) entry which is preliminary data.</text>
</comment>